<evidence type="ECO:0000259" key="1">
    <source>
        <dbReference type="Pfam" id="PF12275"/>
    </source>
</evidence>
<accession>A0A936YWV6</accession>
<dbReference type="Pfam" id="PF12275">
    <property type="entry name" value="DUF3616"/>
    <property type="match status" value="1"/>
</dbReference>
<evidence type="ECO:0000313" key="2">
    <source>
        <dbReference type="EMBL" id="MBL0390132.1"/>
    </source>
</evidence>
<reference evidence="2 3" key="1">
    <citation type="journal article" date="2017" name="Int. J. Syst. Evol. Microbiol.">
        <title>Ramlibacter monticola sp. nov., isolated from forest soil.</title>
        <authorList>
            <person name="Chaudhary D.K."/>
            <person name="Kim J."/>
        </authorList>
    </citation>
    <scope>NUCLEOTIDE SEQUENCE [LARGE SCALE GENOMIC DNA]</scope>
    <source>
        <strain evidence="2 3">KACC 19175</strain>
    </source>
</reference>
<dbReference type="Proteomes" id="UP000599109">
    <property type="component" value="Unassembled WGS sequence"/>
</dbReference>
<dbReference type="InterPro" id="IPR022060">
    <property type="entry name" value="DUF3616"/>
</dbReference>
<keyword evidence="3" id="KW-1185">Reference proteome</keyword>
<gene>
    <name evidence="2" type="ORF">JJ685_03145</name>
</gene>
<sequence length="297" mass="31450">MTRYVGMAEASAAAMLDEKHFVVAEDECNTLLVYALGQPKPVGKPIDLAKFLGTGDKASDIEGGARVGDVIYWISSHSLPKSGKPREWRQRFFATKVDAKAHPPTVRPHGSAYAGLLEDMIAAPELRDLNLAEAAKLLPEQEGGLNIEGLAAGKSDELLIGFRGPLRAGRAPVVPFRNPAAVVDGGRAKFDTPILLDLGGRGIRSIDRIESHYLIVASPVGDGGTFAIYRWTGKAADAPVLASELPSKGIAPEALLATPTSRKVTLLSDDGSTQPDAVCGTGTKAQQQVRALRVDLP</sequence>
<comment type="caution">
    <text evidence="2">The sequence shown here is derived from an EMBL/GenBank/DDBJ whole genome shotgun (WGS) entry which is preliminary data.</text>
</comment>
<protein>
    <submittedName>
        <fullName evidence="2">DUF3616 domain-containing protein</fullName>
    </submittedName>
</protein>
<feature type="domain" description="DUF3616" evidence="1">
    <location>
        <begin position="137"/>
        <end position="236"/>
    </location>
</feature>
<dbReference type="RefSeq" id="WP_201672704.1">
    <property type="nucleotide sequence ID" value="NZ_JAEQNE010000001.1"/>
</dbReference>
<evidence type="ECO:0000313" key="3">
    <source>
        <dbReference type="Proteomes" id="UP000599109"/>
    </source>
</evidence>
<dbReference type="EMBL" id="JAEQNE010000001">
    <property type="protein sequence ID" value="MBL0390132.1"/>
    <property type="molecule type" value="Genomic_DNA"/>
</dbReference>
<dbReference type="AlphaFoldDB" id="A0A936YWV6"/>
<organism evidence="2 3">
    <name type="scientific">Ramlibacter monticola</name>
    <dbReference type="NCBI Taxonomy" id="1926872"/>
    <lineage>
        <taxon>Bacteria</taxon>
        <taxon>Pseudomonadati</taxon>
        <taxon>Pseudomonadota</taxon>
        <taxon>Betaproteobacteria</taxon>
        <taxon>Burkholderiales</taxon>
        <taxon>Comamonadaceae</taxon>
        <taxon>Ramlibacter</taxon>
    </lineage>
</organism>
<name>A0A936YWV6_9BURK</name>
<proteinExistence type="predicted"/>